<evidence type="ECO:0000313" key="2">
    <source>
        <dbReference type="Proteomes" id="UP000054097"/>
    </source>
</evidence>
<dbReference type="HOGENOM" id="CLU_2321814_0_0_1"/>
<organism evidence="1 2">
    <name type="scientific">Serendipita vermifera MAFF 305830</name>
    <dbReference type="NCBI Taxonomy" id="933852"/>
    <lineage>
        <taxon>Eukaryota</taxon>
        <taxon>Fungi</taxon>
        <taxon>Dikarya</taxon>
        <taxon>Basidiomycota</taxon>
        <taxon>Agaricomycotina</taxon>
        <taxon>Agaricomycetes</taxon>
        <taxon>Sebacinales</taxon>
        <taxon>Serendipitaceae</taxon>
        <taxon>Serendipita</taxon>
    </lineage>
</organism>
<keyword evidence="2" id="KW-1185">Reference proteome</keyword>
<dbReference type="EMBL" id="KN824330">
    <property type="protein sequence ID" value="KIM23907.1"/>
    <property type="molecule type" value="Genomic_DNA"/>
</dbReference>
<dbReference type="Proteomes" id="UP000054097">
    <property type="component" value="Unassembled WGS sequence"/>
</dbReference>
<protein>
    <submittedName>
        <fullName evidence="1">Uncharacterized protein</fullName>
    </submittedName>
</protein>
<accession>A0A0C2X3A5</accession>
<evidence type="ECO:0000313" key="1">
    <source>
        <dbReference type="EMBL" id="KIM23907.1"/>
    </source>
</evidence>
<proteinExistence type="predicted"/>
<reference evidence="2" key="2">
    <citation type="submission" date="2015-01" db="EMBL/GenBank/DDBJ databases">
        <title>Evolutionary Origins and Diversification of the Mycorrhizal Mutualists.</title>
        <authorList>
            <consortium name="DOE Joint Genome Institute"/>
            <consortium name="Mycorrhizal Genomics Consortium"/>
            <person name="Kohler A."/>
            <person name="Kuo A."/>
            <person name="Nagy L.G."/>
            <person name="Floudas D."/>
            <person name="Copeland A."/>
            <person name="Barry K.W."/>
            <person name="Cichocki N."/>
            <person name="Veneault-Fourrey C."/>
            <person name="LaButti K."/>
            <person name="Lindquist E.A."/>
            <person name="Lipzen A."/>
            <person name="Lundell T."/>
            <person name="Morin E."/>
            <person name="Murat C."/>
            <person name="Riley R."/>
            <person name="Ohm R."/>
            <person name="Sun H."/>
            <person name="Tunlid A."/>
            <person name="Henrissat B."/>
            <person name="Grigoriev I.V."/>
            <person name="Hibbett D.S."/>
            <person name="Martin F."/>
        </authorList>
    </citation>
    <scope>NUCLEOTIDE SEQUENCE [LARGE SCALE GENOMIC DNA]</scope>
    <source>
        <strain evidence="2">MAFF 305830</strain>
    </source>
</reference>
<dbReference type="AlphaFoldDB" id="A0A0C2X3A5"/>
<gene>
    <name evidence="1" type="ORF">M408DRAFT_332094</name>
</gene>
<name>A0A0C2X3A5_SERVB</name>
<reference evidence="1 2" key="1">
    <citation type="submission" date="2014-04" db="EMBL/GenBank/DDBJ databases">
        <authorList>
            <consortium name="DOE Joint Genome Institute"/>
            <person name="Kuo A."/>
            <person name="Zuccaro A."/>
            <person name="Kohler A."/>
            <person name="Nagy L.G."/>
            <person name="Floudas D."/>
            <person name="Copeland A."/>
            <person name="Barry K.W."/>
            <person name="Cichocki N."/>
            <person name="Veneault-Fourrey C."/>
            <person name="LaButti K."/>
            <person name="Lindquist E.A."/>
            <person name="Lipzen A."/>
            <person name="Lundell T."/>
            <person name="Morin E."/>
            <person name="Murat C."/>
            <person name="Sun H."/>
            <person name="Tunlid A."/>
            <person name="Henrissat B."/>
            <person name="Grigoriev I.V."/>
            <person name="Hibbett D.S."/>
            <person name="Martin F."/>
            <person name="Nordberg H.P."/>
            <person name="Cantor M.N."/>
            <person name="Hua S.X."/>
        </authorList>
    </citation>
    <scope>NUCLEOTIDE SEQUENCE [LARGE SCALE GENOMIC DNA]</scope>
    <source>
        <strain evidence="1 2">MAFF 305830</strain>
    </source>
</reference>
<sequence>MRQSRSVPPRRRLCITGRVGACHTRGDETHSYFREVAPTISCYVSRFPYSERRCWGAQAGAQPRKEQAARNKEKPLRYGASKALELFGRFWALIFVTPL</sequence>